<proteinExistence type="predicted"/>
<dbReference type="Pfam" id="PF05685">
    <property type="entry name" value="Uma2"/>
    <property type="match status" value="1"/>
</dbReference>
<keyword evidence="2" id="KW-0255">Endonuclease</keyword>
<organism evidence="2 3">
    <name type="scientific">Capnocytophaga gingivalis</name>
    <dbReference type="NCBI Taxonomy" id="1017"/>
    <lineage>
        <taxon>Bacteria</taxon>
        <taxon>Pseudomonadati</taxon>
        <taxon>Bacteroidota</taxon>
        <taxon>Flavobacteriia</taxon>
        <taxon>Flavobacteriales</taxon>
        <taxon>Flavobacteriaceae</taxon>
        <taxon>Capnocytophaga</taxon>
    </lineage>
</organism>
<dbReference type="SUPFAM" id="SSF52980">
    <property type="entry name" value="Restriction endonuclease-like"/>
    <property type="match status" value="1"/>
</dbReference>
<evidence type="ECO:0000259" key="1">
    <source>
        <dbReference type="Pfam" id="PF05685"/>
    </source>
</evidence>
<dbReference type="RefSeq" id="WP_323982551.1">
    <property type="nucleotide sequence ID" value="NZ_JAYKBW010000002.1"/>
</dbReference>
<dbReference type="InterPro" id="IPR012296">
    <property type="entry name" value="Nuclease_put_TT1808"/>
</dbReference>
<feature type="domain" description="Putative restriction endonuclease" evidence="1">
    <location>
        <begin position="20"/>
        <end position="188"/>
    </location>
</feature>
<dbReference type="InterPro" id="IPR008538">
    <property type="entry name" value="Uma2"/>
</dbReference>
<dbReference type="EMBL" id="JAYKBW010000002">
    <property type="protein sequence ID" value="MEB3074086.1"/>
    <property type="molecule type" value="Genomic_DNA"/>
</dbReference>
<comment type="caution">
    <text evidence="2">The sequence shown here is derived from an EMBL/GenBank/DDBJ whole genome shotgun (WGS) entry which is preliminary data.</text>
</comment>
<reference evidence="2 3" key="1">
    <citation type="submission" date="2023-12" db="EMBL/GenBank/DDBJ databases">
        <title>Genomic sequences of Capnocytophaga and Parvimonas strains.</title>
        <authorList>
            <person name="Watt R.M."/>
            <person name="Wang M."/>
            <person name="Yang T."/>
            <person name="Tong W.M."/>
        </authorList>
    </citation>
    <scope>NUCLEOTIDE SEQUENCE [LARGE SCALE GENOMIC DNA]</scope>
    <source>
        <strain evidence="2 3">CCUG 13096</strain>
    </source>
</reference>
<keyword evidence="3" id="KW-1185">Reference proteome</keyword>
<keyword evidence="2" id="KW-0540">Nuclease</keyword>
<sequence>MVITDINQLDINGTYTYADYLLWRFKEQVELLRGKLFKMSPAPREIHQRVSMYLSGELYNFFKDKTCRFYSAPFDVRIPTKGTADNQIYTIVQPDLCVVCDLEKIDGRGCIGAPDLVVEILSPSNSRKDLKDKYEIYEEAGVPEYWIVDPDNKAFYRYVLQEGVYIGLPPVSEGDVFRSRKFPEMEIDTKLIFK</sequence>
<dbReference type="PANTHER" id="PTHR35400:SF3">
    <property type="entry name" value="SLL1072 PROTEIN"/>
    <property type="match status" value="1"/>
</dbReference>
<dbReference type="CDD" id="cd06260">
    <property type="entry name" value="DUF820-like"/>
    <property type="match status" value="1"/>
</dbReference>
<dbReference type="GO" id="GO:0004519">
    <property type="term" value="F:endonuclease activity"/>
    <property type="evidence" value="ECO:0007669"/>
    <property type="project" value="UniProtKB-KW"/>
</dbReference>
<gene>
    <name evidence="2" type="ORF">VJJ08_02080</name>
</gene>
<name>A0ABU5Z557_9FLAO</name>
<accession>A0ABU5Z557</accession>
<dbReference type="InterPro" id="IPR011335">
    <property type="entry name" value="Restrct_endonuc-II-like"/>
</dbReference>
<keyword evidence="2" id="KW-0378">Hydrolase</keyword>
<dbReference type="Proteomes" id="UP001311730">
    <property type="component" value="Unassembled WGS sequence"/>
</dbReference>
<evidence type="ECO:0000313" key="3">
    <source>
        <dbReference type="Proteomes" id="UP001311730"/>
    </source>
</evidence>
<evidence type="ECO:0000313" key="2">
    <source>
        <dbReference type="EMBL" id="MEB3074086.1"/>
    </source>
</evidence>
<dbReference type="PANTHER" id="PTHR35400">
    <property type="entry name" value="SLR1083 PROTEIN"/>
    <property type="match status" value="1"/>
</dbReference>
<dbReference type="Gene3D" id="3.90.1570.10">
    <property type="entry name" value="tt1808, chain A"/>
    <property type="match status" value="1"/>
</dbReference>
<protein>
    <submittedName>
        <fullName evidence="2">Uma2 family endonuclease</fullName>
    </submittedName>
</protein>